<protein>
    <submittedName>
        <fullName evidence="2">Uncharacterized protein</fullName>
    </submittedName>
</protein>
<evidence type="ECO:0000256" key="1">
    <source>
        <dbReference type="SAM" id="Phobius"/>
    </source>
</evidence>
<keyword evidence="1" id="KW-1133">Transmembrane helix</keyword>
<accession>A0A4R4E723</accession>
<gene>
    <name evidence="2" type="ORF">E0486_06080</name>
</gene>
<organism evidence="2 3">
    <name type="scientific">Flaviaesturariibacter aridisoli</name>
    <dbReference type="NCBI Taxonomy" id="2545761"/>
    <lineage>
        <taxon>Bacteria</taxon>
        <taxon>Pseudomonadati</taxon>
        <taxon>Bacteroidota</taxon>
        <taxon>Chitinophagia</taxon>
        <taxon>Chitinophagales</taxon>
        <taxon>Chitinophagaceae</taxon>
        <taxon>Flaviaestuariibacter</taxon>
    </lineage>
</organism>
<keyword evidence="1" id="KW-0472">Membrane</keyword>
<feature type="transmembrane region" description="Helical" evidence="1">
    <location>
        <begin position="126"/>
        <end position="147"/>
    </location>
</feature>
<sequence length="169" mass="19144">MKNEFPLQRIRLRLALFIVALFVSGLTVWPAAAELRFALQLVPAGSPVAGWLGQVLAAYEEVNATHAFLYYGYDWLAFAHLVLAALFIGPWRDPVRNRWVLEFGIGACIAIFPLAFIAGGLRGIPFWWQLVDCSFGVIGLVVLWPCYRAVRNYERGPQHRYTETQNQYA</sequence>
<feature type="transmembrane region" description="Helical" evidence="1">
    <location>
        <begin position="12"/>
        <end position="32"/>
    </location>
</feature>
<dbReference type="EMBL" id="SKFH01000006">
    <property type="protein sequence ID" value="TCZ73528.1"/>
    <property type="molecule type" value="Genomic_DNA"/>
</dbReference>
<keyword evidence="1" id="KW-0812">Transmembrane</keyword>
<feature type="transmembrane region" description="Helical" evidence="1">
    <location>
        <begin position="68"/>
        <end position="88"/>
    </location>
</feature>
<dbReference type="OrthoDB" id="190649at2"/>
<evidence type="ECO:0000313" key="2">
    <source>
        <dbReference type="EMBL" id="TCZ73528.1"/>
    </source>
</evidence>
<dbReference type="RefSeq" id="WP_131851256.1">
    <property type="nucleotide sequence ID" value="NZ_SKFH01000006.1"/>
</dbReference>
<reference evidence="2 3" key="1">
    <citation type="submission" date="2019-03" db="EMBL/GenBank/DDBJ databases">
        <authorList>
            <person name="Kim M.K.M."/>
        </authorList>
    </citation>
    <scope>NUCLEOTIDE SEQUENCE [LARGE SCALE GENOMIC DNA]</scope>
    <source>
        <strain evidence="2 3">17J68-15</strain>
    </source>
</reference>
<evidence type="ECO:0000313" key="3">
    <source>
        <dbReference type="Proteomes" id="UP000295164"/>
    </source>
</evidence>
<feature type="transmembrane region" description="Helical" evidence="1">
    <location>
        <begin position="100"/>
        <end position="120"/>
    </location>
</feature>
<dbReference type="AlphaFoldDB" id="A0A4R4E723"/>
<keyword evidence="3" id="KW-1185">Reference proteome</keyword>
<proteinExistence type="predicted"/>
<dbReference type="Proteomes" id="UP000295164">
    <property type="component" value="Unassembled WGS sequence"/>
</dbReference>
<comment type="caution">
    <text evidence="2">The sequence shown here is derived from an EMBL/GenBank/DDBJ whole genome shotgun (WGS) entry which is preliminary data.</text>
</comment>
<name>A0A4R4E723_9BACT</name>